<proteinExistence type="predicted"/>
<dbReference type="AlphaFoldDB" id="A0A6P1ZB99"/>
<reference evidence="1 2" key="1">
    <citation type="submission" date="2018-06" db="EMBL/GenBank/DDBJ databases">
        <title>Complete genome of Desulfovibrio marinus P48SEP.</title>
        <authorList>
            <person name="Crispim J.S."/>
            <person name="Vidigal P.M.P."/>
            <person name="Silva L.C.F."/>
            <person name="Araujo L.C."/>
            <person name="Laguardia C.N."/>
            <person name="Dias R.S."/>
            <person name="Sousa M.P."/>
            <person name="Paula S.O."/>
            <person name="Silva C."/>
        </authorList>
    </citation>
    <scope>NUCLEOTIDE SEQUENCE [LARGE SCALE GENOMIC DNA]</scope>
    <source>
        <strain evidence="1 2">P48SEP</strain>
    </source>
</reference>
<evidence type="ECO:0000313" key="2">
    <source>
        <dbReference type="Proteomes" id="UP000434052"/>
    </source>
</evidence>
<dbReference type="RefSeq" id="WP_144306970.1">
    <property type="nucleotide sequence ID" value="NZ_QMIF01000017.1"/>
</dbReference>
<accession>A0A6P1ZB99</accession>
<dbReference type="Proteomes" id="UP000434052">
    <property type="component" value="Unassembled WGS sequence"/>
</dbReference>
<organism evidence="1 2">
    <name type="scientific">Oceanidesulfovibrio marinus</name>
    <dbReference type="NCBI Taxonomy" id="370038"/>
    <lineage>
        <taxon>Bacteria</taxon>
        <taxon>Pseudomonadati</taxon>
        <taxon>Thermodesulfobacteriota</taxon>
        <taxon>Desulfovibrionia</taxon>
        <taxon>Desulfovibrionales</taxon>
        <taxon>Desulfovibrionaceae</taxon>
        <taxon>Oceanidesulfovibrio</taxon>
    </lineage>
</organism>
<name>A0A6P1ZB99_9BACT</name>
<evidence type="ECO:0000313" key="1">
    <source>
        <dbReference type="EMBL" id="TVM31185.1"/>
    </source>
</evidence>
<comment type="caution">
    <text evidence="1">The sequence shown here is derived from an EMBL/GenBank/DDBJ whole genome shotgun (WGS) entry which is preliminary data.</text>
</comment>
<sequence>MAKSTTIYLDGERLYAVAQFAATTQDIEAIACIEVRPCDAGGVTLCGLNEHQCGIAHCPDAAQPPVPIMLKIGKCHGTQDSIKHLKPAGKTRGNRLCLEIDSKTGAEFVRSSVVCGETHIYISPVEIVTTKYVFPNWRAFMAKPRANLPAHRLMYPADGFTVYHTAFPALADIRGMVLHPTSEEGPTYVRRTGAPWFVGVIMPMKYVDMDERDRQDRDHADDSRPEWLGVDVPAPSSVLTNEAFYLGWDIIRAHYDDYRDGGPLRTLIDDLSRVLDGRMRLDAEERHSLAAQLDVAAHEEGLPAYFNVTPEPKED</sequence>
<protein>
    <submittedName>
        <fullName evidence="1">Uncharacterized protein</fullName>
    </submittedName>
</protein>
<gene>
    <name evidence="1" type="ORF">DQK91_18925</name>
</gene>
<dbReference type="EMBL" id="QMIF01000017">
    <property type="protein sequence ID" value="TVM31185.1"/>
    <property type="molecule type" value="Genomic_DNA"/>
</dbReference>